<dbReference type="Proteomes" id="UP000276133">
    <property type="component" value="Unassembled WGS sequence"/>
</dbReference>
<name>A0A3M7PJ93_BRAPC</name>
<comment type="caution">
    <text evidence="2">The sequence shown here is derived from an EMBL/GenBank/DDBJ whole genome shotgun (WGS) entry which is preliminary data.</text>
</comment>
<evidence type="ECO:0000313" key="3">
    <source>
        <dbReference type="Proteomes" id="UP000276133"/>
    </source>
</evidence>
<dbReference type="AlphaFoldDB" id="A0A3M7PJ93"/>
<proteinExistence type="predicted"/>
<keyword evidence="1" id="KW-0812">Transmembrane</keyword>
<protein>
    <submittedName>
        <fullName evidence="2">Uncharacterized protein</fullName>
    </submittedName>
</protein>
<keyword evidence="1" id="KW-0472">Membrane</keyword>
<keyword evidence="3" id="KW-1185">Reference proteome</keyword>
<sequence length="111" mass="13252">MELICTDFADFHILYENSQCPIFSIFILNMFTIYVESIYLTLGTIETALMAKYDTDNIFNTNLVYLSYLPLNNPYSPRKPCFHNKYQLLSKWQEMWPRCDIKRKFASGDYF</sequence>
<gene>
    <name evidence="2" type="ORF">BpHYR1_043731</name>
</gene>
<evidence type="ECO:0000313" key="2">
    <source>
        <dbReference type="EMBL" id="RMZ98757.1"/>
    </source>
</evidence>
<reference evidence="2 3" key="1">
    <citation type="journal article" date="2018" name="Sci. Rep.">
        <title>Genomic signatures of local adaptation to the degree of environmental predictability in rotifers.</title>
        <authorList>
            <person name="Franch-Gras L."/>
            <person name="Hahn C."/>
            <person name="Garcia-Roger E.M."/>
            <person name="Carmona M.J."/>
            <person name="Serra M."/>
            <person name="Gomez A."/>
        </authorList>
    </citation>
    <scope>NUCLEOTIDE SEQUENCE [LARGE SCALE GENOMIC DNA]</scope>
    <source>
        <strain evidence="2">HYR1</strain>
    </source>
</reference>
<evidence type="ECO:0000256" key="1">
    <source>
        <dbReference type="SAM" id="Phobius"/>
    </source>
</evidence>
<organism evidence="2 3">
    <name type="scientific">Brachionus plicatilis</name>
    <name type="common">Marine rotifer</name>
    <name type="synonym">Brachionus muelleri</name>
    <dbReference type="NCBI Taxonomy" id="10195"/>
    <lineage>
        <taxon>Eukaryota</taxon>
        <taxon>Metazoa</taxon>
        <taxon>Spiralia</taxon>
        <taxon>Gnathifera</taxon>
        <taxon>Rotifera</taxon>
        <taxon>Eurotatoria</taxon>
        <taxon>Monogononta</taxon>
        <taxon>Pseudotrocha</taxon>
        <taxon>Ploima</taxon>
        <taxon>Brachionidae</taxon>
        <taxon>Brachionus</taxon>
    </lineage>
</organism>
<accession>A0A3M7PJ93</accession>
<dbReference type="EMBL" id="REGN01010578">
    <property type="protein sequence ID" value="RMZ98757.1"/>
    <property type="molecule type" value="Genomic_DNA"/>
</dbReference>
<keyword evidence="1" id="KW-1133">Transmembrane helix</keyword>
<feature type="transmembrane region" description="Helical" evidence="1">
    <location>
        <begin position="22"/>
        <end position="42"/>
    </location>
</feature>